<name>A0A2H0TIX4_9BACT</name>
<organism evidence="1 2">
    <name type="scientific">Candidatus Nealsonbacteria bacterium CG10_big_fil_rev_8_21_14_0_10_37_25</name>
    <dbReference type="NCBI Taxonomy" id="1974711"/>
    <lineage>
        <taxon>Bacteria</taxon>
        <taxon>Candidatus Nealsoniibacteriota</taxon>
    </lineage>
</organism>
<evidence type="ECO:0000313" key="1">
    <source>
        <dbReference type="EMBL" id="PIR71519.1"/>
    </source>
</evidence>
<sequence length="80" mass="9143">MKEYKNLVKKIRKKYRKLDYQLISLSAFQEKPKNNLNILPKESGSLGLGLVWSGLVWFQISSHLGVLGSEVILCLNCLIH</sequence>
<gene>
    <name evidence="1" type="ORF">COU43_02215</name>
</gene>
<dbReference type="EMBL" id="PFCK01000064">
    <property type="protein sequence ID" value="PIR71519.1"/>
    <property type="molecule type" value="Genomic_DNA"/>
</dbReference>
<reference evidence="2" key="1">
    <citation type="submission" date="2017-09" db="EMBL/GenBank/DDBJ databases">
        <title>Depth-based differentiation of microbial function through sediment-hosted aquifers and enrichment of novel symbionts in the deep terrestrial subsurface.</title>
        <authorList>
            <person name="Probst A.J."/>
            <person name="Ladd B."/>
            <person name="Jarett J.K."/>
            <person name="Geller-Mcgrath D.E."/>
            <person name="Sieber C.M.K."/>
            <person name="Emerson J.B."/>
            <person name="Anantharaman K."/>
            <person name="Thomas B.C."/>
            <person name="Malmstrom R."/>
            <person name="Stieglmeier M."/>
            <person name="Klingl A."/>
            <person name="Woyke T."/>
            <person name="Ryan C.M."/>
            <person name="Banfield J.F."/>
        </authorList>
    </citation>
    <scope>NUCLEOTIDE SEQUENCE [LARGE SCALE GENOMIC DNA]</scope>
</reference>
<dbReference type="AlphaFoldDB" id="A0A2H0TIX4"/>
<dbReference type="Proteomes" id="UP000228909">
    <property type="component" value="Unassembled WGS sequence"/>
</dbReference>
<proteinExistence type="predicted"/>
<comment type="caution">
    <text evidence="1">The sequence shown here is derived from an EMBL/GenBank/DDBJ whole genome shotgun (WGS) entry which is preliminary data.</text>
</comment>
<evidence type="ECO:0000313" key="2">
    <source>
        <dbReference type="Proteomes" id="UP000228909"/>
    </source>
</evidence>
<protein>
    <submittedName>
        <fullName evidence="1">Uncharacterized protein</fullName>
    </submittedName>
</protein>
<accession>A0A2H0TIX4</accession>